<organism evidence="10 11">
    <name type="scientific">Penicillium olsonii</name>
    <dbReference type="NCBI Taxonomy" id="99116"/>
    <lineage>
        <taxon>Eukaryota</taxon>
        <taxon>Fungi</taxon>
        <taxon>Dikarya</taxon>
        <taxon>Ascomycota</taxon>
        <taxon>Pezizomycotina</taxon>
        <taxon>Eurotiomycetes</taxon>
        <taxon>Eurotiomycetidae</taxon>
        <taxon>Eurotiales</taxon>
        <taxon>Aspergillaceae</taxon>
        <taxon>Penicillium</taxon>
    </lineage>
</organism>
<feature type="transmembrane region" description="Helical" evidence="8">
    <location>
        <begin position="150"/>
        <end position="173"/>
    </location>
</feature>
<evidence type="ECO:0000256" key="1">
    <source>
        <dbReference type="ARBA" id="ARBA00004141"/>
    </source>
</evidence>
<dbReference type="Pfam" id="PF01545">
    <property type="entry name" value="Cation_efflux"/>
    <property type="match status" value="1"/>
</dbReference>
<dbReference type="NCBIfam" id="TIGR01297">
    <property type="entry name" value="CDF"/>
    <property type="match status" value="1"/>
</dbReference>
<dbReference type="GO" id="GO:0005385">
    <property type="term" value="F:zinc ion transmembrane transporter activity"/>
    <property type="evidence" value="ECO:0007669"/>
    <property type="project" value="TreeGrafter"/>
</dbReference>
<evidence type="ECO:0000313" key="11">
    <source>
        <dbReference type="Proteomes" id="UP001153618"/>
    </source>
</evidence>
<evidence type="ECO:0000256" key="4">
    <source>
        <dbReference type="ARBA" id="ARBA00022833"/>
    </source>
</evidence>
<comment type="caution">
    <text evidence="10">The sequence shown here is derived from an EMBL/GenBank/DDBJ whole genome shotgun (WGS) entry which is preliminary data.</text>
</comment>
<feature type="region of interest" description="Disordered" evidence="7">
    <location>
        <begin position="97"/>
        <end position="116"/>
    </location>
</feature>
<evidence type="ECO:0000256" key="7">
    <source>
        <dbReference type="SAM" id="MobiDB-lite"/>
    </source>
</evidence>
<protein>
    <recommendedName>
        <fullName evidence="9">Cation efflux protein transmembrane domain-containing protein</fullName>
    </recommendedName>
</protein>
<feature type="transmembrane region" description="Helical" evidence="8">
    <location>
        <begin position="64"/>
        <end position="83"/>
    </location>
</feature>
<feature type="domain" description="Cation efflux protein transmembrane" evidence="9">
    <location>
        <begin position="45"/>
        <end position="210"/>
    </location>
</feature>
<dbReference type="InterPro" id="IPR058533">
    <property type="entry name" value="Cation_efflux_TM"/>
</dbReference>
<dbReference type="Gene3D" id="1.20.1510.10">
    <property type="entry name" value="Cation efflux protein transmembrane domain"/>
    <property type="match status" value="1"/>
</dbReference>
<keyword evidence="4" id="KW-0862">Zinc</keyword>
<dbReference type="EMBL" id="CAJVOS010000011">
    <property type="protein sequence ID" value="CAG7990653.1"/>
    <property type="molecule type" value="Genomic_DNA"/>
</dbReference>
<feature type="transmembrane region" description="Helical" evidence="8">
    <location>
        <begin position="185"/>
        <end position="202"/>
    </location>
</feature>
<keyword evidence="5 8" id="KW-1133">Transmembrane helix</keyword>
<dbReference type="Proteomes" id="UP001153618">
    <property type="component" value="Unassembled WGS sequence"/>
</dbReference>
<evidence type="ECO:0000256" key="6">
    <source>
        <dbReference type="ARBA" id="ARBA00023136"/>
    </source>
</evidence>
<evidence type="ECO:0000256" key="3">
    <source>
        <dbReference type="ARBA" id="ARBA00022692"/>
    </source>
</evidence>
<dbReference type="GO" id="GO:0006882">
    <property type="term" value="P:intracellular zinc ion homeostasis"/>
    <property type="evidence" value="ECO:0007669"/>
    <property type="project" value="TreeGrafter"/>
</dbReference>
<evidence type="ECO:0000313" key="10">
    <source>
        <dbReference type="EMBL" id="CAG7990653.1"/>
    </source>
</evidence>
<feature type="transmembrane region" description="Helical" evidence="8">
    <location>
        <begin position="12"/>
        <end position="32"/>
    </location>
</feature>
<sequence>MGFHLSQSQRLQLVICISLCFFIAEISVGFYTRSLALVADAFHYISVKKDSPQSLSFGWQRSRLLGAFFNGVFLLALGVSIFLQSIERFVSVENHGHSHGDSNDHSHDHEHSHSHSTENGTELVFAFHDNHRHNNHQASKKGYDLGMLGVLIHVIGDAANNVGVIISALVIWLTSYSGRYYADPAVSMAISFVILTTSIPLVKNSGKILLESAPSGIDLGDVKHDLETARSTCLIDADTELKLGMISRSRVFSLSTNSTSGA</sequence>
<comment type="similarity">
    <text evidence="2">Belongs to the cation diffusion facilitator (CDF) transporter (TC 2.A.4) family. SLC30A subfamily.</text>
</comment>
<dbReference type="OrthoDB" id="9944568at2759"/>
<keyword evidence="11" id="KW-1185">Reference proteome</keyword>
<evidence type="ECO:0000259" key="9">
    <source>
        <dbReference type="Pfam" id="PF01545"/>
    </source>
</evidence>
<accession>A0A9W4HF46</accession>
<dbReference type="GO" id="GO:0016020">
    <property type="term" value="C:membrane"/>
    <property type="evidence" value="ECO:0007669"/>
    <property type="project" value="UniProtKB-SubCell"/>
</dbReference>
<gene>
    <name evidence="10" type="ORF">POLS_LOCUS1572</name>
</gene>
<name>A0A9W4HF46_PENOL</name>
<dbReference type="AlphaFoldDB" id="A0A9W4HF46"/>
<dbReference type="InterPro" id="IPR002524">
    <property type="entry name" value="Cation_efflux"/>
</dbReference>
<proteinExistence type="inferred from homology"/>
<reference evidence="10" key="1">
    <citation type="submission" date="2021-07" db="EMBL/GenBank/DDBJ databases">
        <authorList>
            <person name="Branca A.L. A."/>
        </authorList>
    </citation>
    <scope>NUCLEOTIDE SEQUENCE</scope>
</reference>
<dbReference type="InterPro" id="IPR027469">
    <property type="entry name" value="Cation_efflux_TMD_sf"/>
</dbReference>
<dbReference type="PANTHER" id="PTHR45820">
    <property type="entry name" value="FI23527P1"/>
    <property type="match status" value="1"/>
</dbReference>
<keyword evidence="6 8" id="KW-0472">Membrane</keyword>
<comment type="subcellular location">
    <subcellularLocation>
        <location evidence="1">Membrane</location>
        <topology evidence="1">Multi-pass membrane protein</topology>
    </subcellularLocation>
</comment>
<evidence type="ECO:0000256" key="8">
    <source>
        <dbReference type="SAM" id="Phobius"/>
    </source>
</evidence>
<evidence type="ECO:0000256" key="5">
    <source>
        <dbReference type="ARBA" id="ARBA00022989"/>
    </source>
</evidence>
<evidence type="ECO:0000256" key="2">
    <source>
        <dbReference type="ARBA" id="ARBA00008873"/>
    </source>
</evidence>
<dbReference type="SUPFAM" id="SSF161111">
    <property type="entry name" value="Cation efflux protein transmembrane domain-like"/>
    <property type="match status" value="1"/>
</dbReference>
<dbReference type="PANTHER" id="PTHR45820:SF5">
    <property type="entry name" value="DIFFUSION FACILITATOR FAMILY METAL ION TRANSPORTER, PUTATIVE-RELATED"/>
    <property type="match status" value="1"/>
</dbReference>
<keyword evidence="3 8" id="KW-0812">Transmembrane</keyword>